<comment type="subcellular location">
    <subcellularLocation>
        <location evidence="1">Cell membrane</location>
        <topology evidence="1">Multi-pass membrane protein</topology>
    </subcellularLocation>
</comment>
<dbReference type="EMBL" id="QEKO01000003">
    <property type="protein sequence ID" value="PVY61742.1"/>
    <property type="molecule type" value="Genomic_DNA"/>
</dbReference>
<dbReference type="InterPro" id="IPR050833">
    <property type="entry name" value="Poly_Biosynth_Transport"/>
</dbReference>
<feature type="transmembrane region" description="Helical" evidence="7">
    <location>
        <begin position="42"/>
        <end position="68"/>
    </location>
</feature>
<feature type="transmembrane region" description="Helical" evidence="7">
    <location>
        <begin position="115"/>
        <end position="136"/>
    </location>
</feature>
<evidence type="ECO:0000256" key="5">
    <source>
        <dbReference type="ARBA" id="ARBA00022989"/>
    </source>
</evidence>
<evidence type="ECO:0000256" key="7">
    <source>
        <dbReference type="SAM" id="Phobius"/>
    </source>
</evidence>
<feature type="transmembrane region" description="Helical" evidence="7">
    <location>
        <begin position="367"/>
        <end position="388"/>
    </location>
</feature>
<evidence type="ECO:0000256" key="3">
    <source>
        <dbReference type="ARBA" id="ARBA00022475"/>
    </source>
</evidence>
<feature type="transmembrane region" description="Helical" evidence="7">
    <location>
        <begin position="177"/>
        <end position="198"/>
    </location>
</feature>
<dbReference type="GO" id="GO:0005886">
    <property type="term" value="C:plasma membrane"/>
    <property type="evidence" value="ECO:0007669"/>
    <property type="project" value="UniProtKB-SubCell"/>
</dbReference>
<keyword evidence="9" id="KW-1185">Reference proteome</keyword>
<dbReference type="Pfam" id="PF13440">
    <property type="entry name" value="Polysacc_synt_3"/>
    <property type="match status" value="1"/>
</dbReference>
<comment type="similarity">
    <text evidence="2">Belongs to the polysaccharide synthase family.</text>
</comment>
<dbReference type="AlphaFoldDB" id="A0A2U1CL72"/>
<keyword evidence="4 7" id="KW-0812">Transmembrane</keyword>
<evidence type="ECO:0000256" key="2">
    <source>
        <dbReference type="ARBA" id="ARBA00007430"/>
    </source>
</evidence>
<name>A0A2U1CL72_9BURK</name>
<keyword evidence="6 7" id="KW-0472">Membrane</keyword>
<feature type="transmembrane region" description="Helical" evidence="7">
    <location>
        <begin position="444"/>
        <end position="470"/>
    </location>
</feature>
<organism evidence="8 9">
    <name type="scientific">Pusillimonas noertemannii</name>
    <dbReference type="NCBI Taxonomy" id="305977"/>
    <lineage>
        <taxon>Bacteria</taxon>
        <taxon>Pseudomonadati</taxon>
        <taxon>Pseudomonadota</taxon>
        <taxon>Betaproteobacteria</taxon>
        <taxon>Burkholderiales</taxon>
        <taxon>Alcaligenaceae</taxon>
        <taxon>Pusillimonas</taxon>
    </lineage>
</organism>
<proteinExistence type="inferred from homology"/>
<feature type="transmembrane region" description="Helical" evidence="7">
    <location>
        <begin position="148"/>
        <end position="171"/>
    </location>
</feature>
<dbReference type="PANTHER" id="PTHR30250:SF10">
    <property type="entry name" value="LIPOPOLYSACCHARIDE BIOSYNTHESIS PROTEIN WZXC"/>
    <property type="match status" value="1"/>
</dbReference>
<evidence type="ECO:0000256" key="1">
    <source>
        <dbReference type="ARBA" id="ARBA00004651"/>
    </source>
</evidence>
<evidence type="ECO:0000256" key="4">
    <source>
        <dbReference type="ARBA" id="ARBA00022692"/>
    </source>
</evidence>
<feature type="transmembrane region" description="Helical" evidence="7">
    <location>
        <begin position="80"/>
        <end position="103"/>
    </location>
</feature>
<dbReference type="RefSeq" id="WP_017522669.1">
    <property type="nucleotide sequence ID" value="NZ_JACCEX010000003.1"/>
</dbReference>
<comment type="caution">
    <text evidence="8">The sequence shown here is derived from an EMBL/GenBank/DDBJ whole genome shotgun (WGS) entry which is preliminary data.</text>
</comment>
<evidence type="ECO:0000313" key="8">
    <source>
        <dbReference type="EMBL" id="PVY61742.1"/>
    </source>
</evidence>
<reference evidence="8 9" key="1">
    <citation type="submission" date="2018-04" db="EMBL/GenBank/DDBJ databases">
        <title>Genomic Encyclopedia of Type Strains, Phase IV (KMG-IV): sequencing the most valuable type-strain genomes for metagenomic binning, comparative biology and taxonomic classification.</title>
        <authorList>
            <person name="Goeker M."/>
        </authorList>
    </citation>
    <scope>NUCLEOTIDE SEQUENCE [LARGE SCALE GENOMIC DNA]</scope>
    <source>
        <strain evidence="8 9">DSM 10065</strain>
    </source>
</reference>
<protein>
    <submittedName>
        <fullName evidence="8">O-antigen/teichoic acid export membrane protein</fullName>
    </submittedName>
</protein>
<gene>
    <name evidence="8" type="ORF">C7440_2473</name>
</gene>
<dbReference type="OrthoDB" id="8538786at2"/>
<feature type="transmembrane region" description="Helical" evidence="7">
    <location>
        <begin position="12"/>
        <end position="36"/>
    </location>
</feature>
<evidence type="ECO:0000256" key="6">
    <source>
        <dbReference type="ARBA" id="ARBA00023136"/>
    </source>
</evidence>
<accession>A0A2U1CL72</accession>
<feature type="transmembrane region" description="Helical" evidence="7">
    <location>
        <begin position="291"/>
        <end position="313"/>
    </location>
</feature>
<dbReference type="STRING" id="1231391.GCA_000308195_00291"/>
<feature type="transmembrane region" description="Helical" evidence="7">
    <location>
        <begin position="325"/>
        <end position="346"/>
    </location>
</feature>
<dbReference type="CDD" id="cd13127">
    <property type="entry name" value="MATE_tuaB_like"/>
    <property type="match status" value="1"/>
</dbReference>
<sequence>MSPLGSRVGQGIAWNLANMVVSRGASVVFTLFLARFLTPDAFGLMAMIAICYALADALMTSGFGQAIIRQKELEDIDLSTAFLTNLAFSLAIYLALYACAPWVARFYEQPELVPLIRVMGLVLFVNAFKVVQLALLNRAMDFRSLMRINSTATLVAGTLAVLMAYAGLGVWSLVAQFMISALVSTLLLWLAGSWRASLRFSTQSFRRMFGFGSKLTLESTLNVLYENSYVLVIGRVFSAEATGLYYFAKRIRDLIVDQLNSAVQQATYPAMAQLQDELEGLRRMYRIILQLLFYITAPALLLITVLAAPLFQIAFDARWAPAVPYLQLLCLAGLLLPIHTVNFNMLKVKGRTDLALYTGVTKKAIHLLLLAASIPFGLTGIVAGQIVASVLSSIYYMHCSAKLIGYTWRAQFRDILEPVAAAALAAAATAWLMAAASLSAPWHALAGAACYALLYLLLSHVTHVAGYLFLRDKLRAWRKGSAQKMAESRP</sequence>
<keyword evidence="5 7" id="KW-1133">Transmembrane helix</keyword>
<dbReference type="PANTHER" id="PTHR30250">
    <property type="entry name" value="PST FAMILY PREDICTED COLANIC ACID TRANSPORTER"/>
    <property type="match status" value="1"/>
</dbReference>
<keyword evidence="3" id="KW-1003">Cell membrane</keyword>
<evidence type="ECO:0000313" key="9">
    <source>
        <dbReference type="Proteomes" id="UP000246145"/>
    </source>
</evidence>
<dbReference type="Proteomes" id="UP000246145">
    <property type="component" value="Unassembled WGS sequence"/>
</dbReference>